<dbReference type="Gene3D" id="1.10.150.650">
    <property type="match status" value="1"/>
</dbReference>
<dbReference type="CDD" id="cd07438">
    <property type="entry name" value="PHP_HisPPase_AMP"/>
    <property type="match status" value="1"/>
</dbReference>
<dbReference type="InterPro" id="IPR016195">
    <property type="entry name" value="Pol/histidinol_Pase-like"/>
</dbReference>
<accession>A0ABW4RRE7</accession>
<dbReference type="Gene3D" id="3.20.20.140">
    <property type="entry name" value="Metal-dependent hydrolases"/>
    <property type="match status" value="1"/>
</dbReference>
<reference evidence="3" key="1">
    <citation type="journal article" date="2019" name="Int. J. Syst. Evol. Microbiol.">
        <title>The Global Catalogue of Microorganisms (GCM) 10K type strain sequencing project: providing services to taxonomists for standard genome sequencing and annotation.</title>
        <authorList>
            <consortium name="The Broad Institute Genomics Platform"/>
            <consortium name="The Broad Institute Genome Sequencing Center for Infectious Disease"/>
            <person name="Wu L."/>
            <person name="Ma J."/>
        </authorList>
    </citation>
    <scope>NUCLEOTIDE SEQUENCE [LARGE SCALE GENOMIC DNA]</scope>
    <source>
        <strain evidence="3">CAIM 431</strain>
    </source>
</reference>
<dbReference type="RefSeq" id="WP_343875114.1">
    <property type="nucleotide sequence ID" value="NZ_BAAAIX010000028.1"/>
</dbReference>
<sequence length="283" mass="31002">MRIDLHTHSVVSDGTDTPTRLVLKAMEAGLDVIALTDHDTFDGIPEAVEAGKRIGVTVLPGIEMSTNFDGRPVHLLGYGCDPYNRELVAELAKIRVARTGRLKLFADRLTELGMPMTVDDIVAAAGASPSIGRPHVADAMVAKGYAEHRDDAFDKWLRQDKPGYVPRYACELGRAIDLIHDAHGIAVIAHPWGRGNEEVLTSAVIERLVVEHGLEGIEVDHPDHDERARELLFQLGARTGLIRTGSSDYHGLGKRNNPLGACLTRDTAYREMLRRIRLRGGTA</sequence>
<dbReference type="Pfam" id="PF02811">
    <property type="entry name" value="PHP"/>
    <property type="match status" value="1"/>
</dbReference>
<organism evidence="2 3">
    <name type="scientific">Luteococcus peritonei</name>
    <dbReference type="NCBI Taxonomy" id="88874"/>
    <lineage>
        <taxon>Bacteria</taxon>
        <taxon>Bacillati</taxon>
        <taxon>Actinomycetota</taxon>
        <taxon>Actinomycetes</taxon>
        <taxon>Propionibacteriales</taxon>
        <taxon>Propionibacteriaceae</taxon>
        <taxon>Luteococcus</taxon>
    </lineage>
</organism>
<dbReference type="InterPro" id="IPR003141">
    <property type="entry name" value="Pol/His_phosphatase_N"/>
</dbReference>
<dbReference type="PANTHER" id="PTHR42924:SF3">
    <property type="entry name" value="POLYMERASE_HISTIDINOL PHOSPHATASE N-TERMINAL DOMAIN-CONTAINING PROTEIN"/>
    <property type="match status" value="1"/>
</dbReference>
<evidence type="ECO:0000259" key="1">
    <source>
        <dbReference type="SMART" id="SM00481"/>
    </source>
</evidence>
<keyword evidence="3" id="KW-1185">Reference proteome</keyword>
<proteinExistence type="predicted"/>
<dbReference type="Proteomes" id="UP001597326">
    <property type="component" value="Unassembled WGS sequence"/>
</dbReference>
<feature type="domain" description="Polymerase/histidinol phosphatase N-terminal" evidence="1">
    <location>
        <begin position="3"/>
        <end position="68"/>
    </location>
</feature>
<protein>
    <submittedName>
        <fullName evidence="2">PHP domain-containing protein</fullName>
    </submittedName>
</protein>
<comment type="caution">
    <text evidence="2">The sequence shown here is derived from an EMBL/GenBank/DDBJ whole genome shotgun (WGS) entry which is preliminary data.</text>
</comment>
<evidence type="ECO:0000313" key="3">
    <source>
        <dbReference type="Proteomes" id="UP001597326"/>
    </source>
</evidence>
<dbReference type="InterPro" id="IPR052018">
    <property type="entry name" value="PHP_domain"/>
</dbReference>
<evidence type="ECO:0000313" key="2">
    <source>
        <dbReference type="EMBL" id="MFD1888896.1"/>
    </source>
</evidence>
<dbReference type="EMBL" id="JBHUFZ010000005">
    <property type="protein sequence ID" value="MFD1888896.1"/>
    <property type="molecule type" value="Genomic_DNA"/>
</dbReference>
<gene>
    <name evidence="2" type="ORF">ACFSCS_01675</name>
</gene>
<name>A0ABW4RRE7_9ACTN</name>
<dbReference type="PANTHER" id="PTHR42924">
    <property type="entry name" value="EXONUCLEASE"/>
    <property type="match status" value="1"/>
</dbReference>
<dbReference type="SMART" id="SM00481">
    <property type="entry name" value="POLIIIAc"/>
    <property type="match status" value="1"/>
</dbReference>
<dbReference type="SUPFAM" id="SSF89550">
    <property type="entry name" value="PHP domain-like"/>
    <property type="match status" value="1"/>
</dbReference>
<dbReference type="InterPro" id="IPR004013">
    <property type="entry name" value="PHP_dom"/>
</dbReference>